<dbReference type="eggNOG" id="COG0727">
    <property type="taxonomic scope" value="Bacteria"/>
</dbReference>
<protein>
    <recommendedName>
        <fullName evidence="3">YkgJ family cysteine cluster protein</fullName>
    </recommendedName>
</protein>
<keyword evidence="2" id="KW-1185">Reference proteome</keyword>
<accession>A8F6T4</accession>
<dbReference type="Proteomes" id="UP000002016">
    <property type="component" value="Chromosome"/>
</dbReference>
<name>A8F6T4_PSELT</name>
<dbReference type="AlphaFoldDB" id="A8F6T4"/>
<organism evidence="1 2">
    <name type="scientific">Pseudothermotoga lettingae (strain ATCC BAA-301 / DSM 14385 / NBRC 107922 / TMO)</name>
    <name type="common">Thermotoga lettingae</name>
    <dbReference type="NCBI Taxonomy" id="416591"/>
    <lineage>
        <taxon>Bacteria</taxon>
        <taxon>Thermotogati</taxon>
        <taxon>Thermotogota</taxon>
        <taxon>Thermotogae</taxon>
        <taxon>Thermotogales</taxon>
        <taxon>Thermotogaceae</taxon>
        <taxon>Pseudothermotoga</taxon>
    </lineage>
</organism>
<dbReference type="EMBL" id="CP000812">
    <property type="protein sequence ID" value="ABV33868.1"/>
    <property type="molecule type" value="Genomic_DNA"/>
</dbReference>
<dbReference type="RefSeq" id="WP_012003344.1">
    <property type="nucleotide sequence ID" value="NC_009828.1"/>
</dbReference>
<evidence type="ECO:0000313" key="2">
    <source>
        <dbReference type="Proteomes" id="UP000002016"/>
    </source>
</evidence>
<gene>
    <name evidence="1" type="ordered locus">Tlet_1311</name>
</gene>
<reference evidence="1 2" key="1">
    <citation type="submission" date="2007-08" db="EMBL/GenBank/DDBJ databases">
        <title>Complete sequence of Thermotoga lettingae TMO.</title>
        <authorList>
            <consortium name="US DOE Joint Genome Institute"/>
            <person name="Copeland A."/>
            <person name="Lucas S."/>
            <person name="Lapidus A."/>
            <person name="Barry K."/>
            <person name="Glavina del Rio T."/>
            <person name="Dalin E."/>
            <person name="Tice H."/>
            <person name="Pitluck S."/>
            <person name="Foster B."/>
            <person name="Bruce D."/>
            <person name="Schmutz J."/>
            <person name="Larimer F."/>
            <person name="Land M."/>
            <person name="Hauser L."/>
            <person name="Kyrpides N."/>
            <person name="Mikhailova N."/>
            <person name="Nelson K."/>
            <person name="Gogarten J.P."/>
            <person name="Noll K."/>
            <person name="Richardson P."/>
        </authorList>
    </citation>
    <scope>NUCLEOTIDE SEQUENCE [LARGE SCALE GENOMIC DNA]</scope>
    <source>
        <strain evidence="2">ATCC BAA-301 / DSM 14385 / NBRC 107922 / TMO</strain>
    </source>
</reference>
<dbReference type="STRING" id="416591.Tlet_1311"/>
<dbReference type="HOGENOM" id="CLU_093054_0_0_0"/>
<dbReference type="Pfam" id="PF03692">
    <property type="entry name" value="CxxCxxCC"/>
    <property type="match status" value="1"/>
</dbReference>
<sequence length="183" mass="21111">MIDRITDLSNQILKLYEELNQIQKTFPSCNGCKECCNTPSCNIEATILEFIPLAVHFSQMNLLDKWLDKLERTTEEDICVLFDPANPKGGCTYHIFRPLICRLFSASLVIRKNIIQPLSCKYLRSSLINQITNLPNAQDYFSKLLSIDFFLASYRYPINTALKKALEYVGLYYTTGRFTRRSA</sequence>
<dbReference type="KEGG" id="tle:Tlet_1311"/>
<dbReference type="InterPro" id="IPR005358">
    <property type="entry name" value="Puta_zinc/iron-chelating_dom"/>
</dbReference>
<evidence type="ECO:0008006" key="3">
    <source>
        <dbReference type="Google" id="ProtNLM"/>
    </source>
</evidence>
<proteinExistence type="predicted"/>
<reference evidence="1 2" key="2">
    <citation type="journal article" date="2009" name="Proc. Natl. Acad. Sci. U.S.A.">
        <title>On the chimeric nature, thermophilic origin, and phylogenetic placement of the Thermotogales.</title>
        <authorList>
            <person name="Zhaxybayeva O."/>
            <person name="Swithers K.S."/>
            <person name="Lapierre P."/>
            <person name="Fournier G.P."/>
            <person name="Bickhart D.M."/>
            <person name="DeBoy R.T."/>
            <person name="Nelson K.E."/>
            <person name="Nesbo C.L."/>
            <person name="Doolittle W.F."/>
            <person name="Gogarten J.P."/>
            <person name="Noll K.M."/>
        </authorList>
    </citation>
    <scope>NUCLEOTIDE SEQUENCE [LARGE SCALE GENOMIC DNA]</scope>
    <source>
        <strain evidence="2">ATCC BAA-301 / DSM 14385 / NBRC 107922 / TMO</strain>
    </source>
</reference>
<evidence type="ECO:0000313" key="1">
    <source>
        <dbReference type="EMBL" id="ABV33868.1"/>
    </source>
</evidence>